<evidence type="ECO:0000256" key="5">
    <source>
        <dbReference type="ARBA" id="ARBA00023242"/>
    </source>
</evidence>
<dbReference type="Proteomes" id="UP001372834">
    <property type="component" value="Unassembled WGS sequence"/>
</dbReference>
<feature type="domain" description="C2H2-type" evidence="7">
    <location>
        <begin position="433"/>
        <end position="461"/>
    </location>
</feature>
<accession>A0AAN8NUM6</accession>
<evidence type="ECO:0000259" key="7">
    <source>
        <dbReference type="PROSITE" id="PS50157"/>
    </source>
</evidence>
<feature type="domain" description="C2H2-type" evidence="7">
    <location>
        <begin position="243"/>
        <end position="270"/>
    </location>
</feature>
<evidence type="ECO:0000256" key="3">
    <source>
        <dbReference type="ARBA" id="ARBA00022771"/>
    </source>
</evidence>
<evidence type="ECO:0000256" key="6">
    <source>
        <dbReference type="PROSITE-ProRule" id="PRU00042"/>
    </source>
</evidence>
<dbReference type="InterPro" id="IPR012934">
    <property type="entry name" value="Znf_AD"/>
</dbReference>
<proteinExistence type="predicted"/>
<dbReference type="AlphaFoldDB" id="A0AAN8NUM6"/>
<dbReference type="Pfam" id="PF00096">
    <property type="entry name" value="zf-C2H2"/>
    <property type="match status" value="5"/>
</dbReference>
<keyword evidence="2" id="KW-0677">Repeat</keyword>
<feature type="domain" description="C2H2-type" evidence="7">
    <location>
        <begin position="334"/>
        <end position="362"/>
    </location>
</feature>
<dbReference type="PANTHER" id="PTHR24393:SF34">
    <property type="entry name" value="PR_SET DOMAIN 13"/>
    <property type="match status" value="1"/>
</dbReference>
<name>A0AAN8NUM6_POLSC</name>
<dbReference type="Gene3D" id="3.40.1800.20">
    <property type="match status" value="1"/>
</dbReference>
<dbReference type="SUPFAM" id="SSF57667">
    <property type="entry name" value="beta-beta-alpha zinc fingers"/>
    <property type="match status" value="5"/>
</dbReference>
<reference evidence="8 9" key="1">
    <citation type="submission" date="2023-10" db="EMBL/GenBank/DDBJ databases">
        <title>Genomes of two closely related lineages of the louse Polyplax serrata with different host specificities.</title>
        <authorList>
            <person name="Martinu J."/>
            <person name="Tarabai H."/>
            <person name="Stefka J."/>
            <person name="Hypsa V."/>
        </authorList>
    </citation>
    <scope>NUCLEOTIDE SEQUENCE [LARGE SCALE GENOMIC DNA]</scope>
    <source>
        <strain evidence="8">HR10_N</strain>
    </source>
</reference>
<sequence>MSAATTIITDEMDQTSFNSDLCSLCFNFKTESPRTAEMSGRIEKYLHIKMEYSSNGICLSCFNSIEAFHEFYRRVHDAHRNLQQSLMSVRNQGDKELSSETFKTEEDSLNNITQVKEVIRDSSNTIGFMKEDNQTENIYTKAEKCTPEETFKKTDYDKSKRTSKMLMKEEVCSDIEQKMLNFYNIKCEKCEDSEFTSFKMLSRHYRTVHNKQGYIKCCKRNIRVNDKYYLRNHMFKHLQPDSCRCKVCGKELSSLVTLKHHMNLHKPEEERPFQCSHCKKSFCCKNDLNNHEKAIHVPENERQDFICDVCGKVFQRVATLKYHLSTVHLQDRKYICEICAKCFTTPSGLRTHINAVHSLHKPIQCHKCQKWLKTTGTFQKHLQLHQNNTYPCSHCDKVCKSSTSLRSHLVKHSEKRPYSCENHSAQHNAGSGYKCPDCPKLFVNMSNYYTHKKRMHSSEKVKNCGEDQQVPSRERCQVPEQTFRTDVTELLQPTGKIETTELTVPRSNSERIFFLQSTKYKKLKKCIPKHWKGYIANVQVHK</sequence>
<dbReference type="PROSITE" id="PS00028">
    <property type="entry name" value="ZINC_FINGER_C2H2_1"/>
    <property type="match status" value="7"/>
</dbReference>
<dbReference type="PANTHER" id="PTHR24393">
    <property type="entry name" value="ZINC FINGER PROTEIN"/>
    <property type="match status" value="1"/>
</dbReference>
<feature type="domain" description="C2H2-type" evidence="7">
    <location>
        <begin position="305"/>
        <end position="333"/>
    </location>
</feature>
<gene>
    <name evidence="8" type="ORF">RUM43_002435</name>
</gene>
<dbReference type="GO" id="GO:0008270">
    <property type="term" value="F:zinc ion binding"/>
    <property type="evidence" value="ECO:0007669"/>
    <property type="project" value="UniProtKB-KW"/>
</dbReference>
<keyword evidence="3 6" id="KW-0863">Zinc-finger</keyword>
<organism evidence="8 9">
    <name type="scientific">Polyplax serrata</name>
    <name type="common">Common mouse louse</name>
    <dbReference type="NCBI Taxonomy" id="468196"/>
    <lineage>
        <taxon>Eukaryota</taxon>
        <taxon>Metazoa</taxon>
        <taxon>Ecdysozoa</taxon>
        <taxon>Arthropoda</taxon>
        <taxon>Hexapoda</taxon>
        <taxon>Insecta</taxon>
        <taxon>Pterygota</taxon>
        <taxon>Neoptera</taxon>
        <taxon>Paraneoptera</taxon>
        <taxon>Psocodea</taxon>
        <taxon>Troctomorpha</taxon>
        <taxon>Phthiraptera</taxon>
        <taxon>Anoplura</taxon>
        <taxon>Polyplacidae</taxon>
        <taxon>Polyplax</taxon>
    </lineage>
</organism>
<comment type="caution">
    <text evidence="8">The sequence shown here is derived from an EMBL/GenBank/DDBJ whole genome shotgun (WGS) entry which is preliminary data.</text>
</comment>
<dbReference type="SMART" id="SM00868">
    <property type="entry name" value="zf-AD"/>
    <property type="match status" value="1"/>
</dbReference>
<evidence type="ECO:0000256" key="1">
    <source>
        <dbReference type="ARBA" id="ARBA00022723"/>
    </source>
</evidence>
<dbReference type="InterPro" id="IPR013087">
    <property type="entry name" value="Znf_C2H2_type"/>
</dbReference>
<dbReference type="EMBL" id="JAWJWE010000036">
    <property type="protein sequence ID" value="KAK6628620.1"/>
    <property type="molecule type" value="Genomic_DNA"/>
</dbReference>
<dbReference type="Gene3D" id="3.30.160.60">
    <property type="entry name" value="Classic Zinc Finger"/>
    <property type="match status" value="4"/>
</dbReference>
<dbReference type="PROSITE" id="PS50157">
    <property type="entry name" value="ZINC_FINGER_C2H2_2"/>
    <property type="match status" value="6"/>
</dbReference>
<evidence type="ECO:0000256" key="2">
    <source>
        <dbReference type="ARBA" id="ARBA00022737"/>
    </source>
</evidence>
<keyword evidence="4" id="KW-0862">Zinc</keyword>
<keyword evidence="1" id="KW-0479">Metal-binding</keyword>
<feature type="domain" description="C2H2-type" evidence="7">
    <location>
        <begin position="390"/>
        <end position="417"/>
    </location>
</feature>
<dbReference type="SMART" id="SM00355">
    <property type="entry name" value="ZnF_C2H2"/>
    <property type="match status" value="9"/>
</dbReference>
<evidence type="ECO:0000313" key="9">
    <source>
        <dbReference type="Proteomes" id="UP001372834"/>
    </source>
</evidence>
<dbReference type="InterPro" id="IPR036236">
    <property type="entry name" value="Znf_C2H2_sf"/>
</dbReference>
<evidence type="ECO:0000313" key="8">
    <source>
        <dbReference type="EMBL" id="KAK6628620.1"/>
    </source>
</evidence>
<evidence type="ECO:0000256" key="4">
    <source>
        <dbReference type="ARBA" id="ARBA00022833"/>
    </source>
</evidence>
<dbReference type="GO" id="GO:0001228">
    <property type="term" value="F:DNA-binding transcription activator activity, RNA polymerase II-specific"/>
    <property type="evidence" value="ECO:0007669"/>
    <property type="project" value="TreeGrafter"/>
</dbReference>
<feature type="domain" description="C2H2-type" evidence="7">
    <location>
        <begin position="273"/>
        <end position="301"/>
    </location>
</feature>
<dbReference type="GO" id="GO:0005634">
    <property type="term" value="C:nucleus"/>
    <property type="evidence" value="ECO:0007669"/>
    <property type="project" value="InterPro"/>
</dbReference>
<keyword evidence="5" id="KW-0539">Nucleus</keyword>
<protein>
    <recommendedName>
        <fullName evidence="7">C2H2-type domain-containing protein</fullName>
    </recommendedName>
</protein>
<dbReference type="GO" id="GO:0000978">
    <property type="term" value="F:RNA polymerase II cis-regulatory region sequence-specific DNA binding"/>
    <property type="evidence" value="ECO:0007669"/>
    <property type="project" value="TreeGrafter"/>
</dbReference>